<dbReference type="GO" id="GO:0046872">
    <property type="term" value="F:metal ion binding"/>
    <property type="evidence" value="ECO:0007669"/>
    <property type="project" value="UniProtKB-KW"/>
</dbReference>
<dbReference type="OrthoDB" id="9802715at2"/>
<keyword evidence="4" id="KW-0411">Iron-sulfur</keyword>
<dbReference type="CDD" id="cd24034">
    <property type="entry name" value="ASKHA_NBD_O66634-like_rpt1"/>
    <property type="match status" value="1"/>
</dbReference>
<keyword evidence="8" id="KW-1185">Reference proteome</keyword>
<protein>
    <submittedName>
        <fullName evidence="7">Activator of 2-hydroxyglutaryl-CoA dehydratase</fullName>
    </submittedName>
</protein>
<dbReference type="EMBL" id="BAOS01000001">
    <property type="protein sequence ID" value="GAX59163.1"/>
    <property type="molecule type" value="Genomic_DNA"/>
</dbReference>
<gene>
    <name evidence="7" type="ORF">SCALIN_C01_0094</name>
</gene>
<evidence type="ECO:0000313" key="7">
    <source>
        <dbReference type="EMBL" id="GAX59163.1"/>
    </source>
</evidence>
<evidence type="ECO:0000313" key="8">
    <source>
        <dbReference type="Proteomes" id="UP000218542"/>
    </source>
</evidence>
<dbReference type="Proteomes" id="UP000218542">
    <property type="component" value="Unassembled WGS sequence"/>
</dbReference>
<comment type="cofactor">
    <cofactor evidence="1">
        <name>[4Fe-4S] cluster</name>
        <dbReference type="ChEBI" id="CHEBI:49883"/>
    </cofactor>
</comment>
<dbReference type="PANTHER" id="PTHR32329">
    <property type="entry name" value="BIFUNCTIONAL PROTEIN [INCLUDES 2-HYDROXYACYL-COA DEHYDRATASE (N-TER) AND ITS ACTIVATOR DOMAIN (C_TERM)-RELATED"/>
    <property type="match status" value="1"/>
</dbReference>
<evidence type="ECO:0000256" key="1">
    <source>
        <dbReference type="ARBA" id="ARBA00001966"/>
    </source>
</evidence>
<sequence>MYHKKDKRNGESVPYFEGLEIGTVSVKWVRRIHNGKTISIVERHEGKPRETIQRILDRHKCSHNSRIAATGQASRSLTNLPYFSETECIEKSMLFHNLNPDMVLSLGGETFNAYPMKDGKIKDILSSSKCASGTGEFIVQQFKRIGLSLSEGLEESKKGNCVPIATRCSVHCKSDVTHKLNQKECSVGDITHTLIHDLAAKVYRMVELSQWSTDLIVICGQVALNEPFIEKLRGLFVNSNIIVLPESPYIEAFGASLFASELPENTTGLTFEKWFKESMTEFEKITPLSEAEQFLDYRVRTESNKQTIIDNESYILGVDAGSTTTKAVLLPIDDGVVAASCYLRTLGNPVQATKNCLLELIKQRGNKSIRIIQTAVTGSGREIVSVYLDNCFSFNEILAHARAASEELPDVETVFEIGGQDSKFISFLNGNPVDYAMNEGCSAGTGSFIEESASIDMGIEMENISNVARKSTQPISFGERCAAFINTDIRNALQQEADQEDVIAGLVYSIADNYISRIVGPRHIGNNLMFMGGVALNRSVALAIASRVQQKVVVPPHPELMGSVGSALMARDLLRDGDAKEEHYKLEDIIKNKINEKESFRCKSCENNCEIKRIETGGKIYPFGGLCSKYEKVRHKDNTIKEGRDLVAVWNEMMFKEFGPHTIKNARGTIGLPMALTAYNLFPYFTKLINELGYNIILSNPSKEGKKKTRSPICYPCEIYHGAVYDLIDRNVDYILMPRVIELGKDSYSYTCPSTSAIPDIIRKAFPDLDDKVLSPSIWFSNDYNRITSIELEKLSPLLGLEKDIIKDAGQKALSHYNEYMKQYQKRSKAEFEKLKNKPTIILAGRPYVTCSSEVNFALPRKIASMGYHVVPADMVPQFDGEYPERDVWHHTRQIDNAIAYAKNNADFYLCFISCFSCGPDACMYHYFRDELQGHTFCYLEIDSHTAYAGFETRLSAFFDIINAQRRKKRRLKSREQNTDTINDLEFKQARFTENYQHIIDSDNKRIKLNDPRITHVITYDFNHYSKLMMKGIFNRYGVNCRINDKTSAEIIQYGKKMCSGRECFPFIAITGFVLKDLYENRREDEITLCVNLNMEGPCQYGSWPAIGEVFVKKLNLKNFMFSTQWLPENKNLGLKRMHSIEIIRAIILGHFLEEAKNALICVAQNKESALSVFDKETDRLVEYIKSNKHFIPALKEWAIKMAEIPRKISLEEMPKVLIIGGLNLLFVHYPVSEFFLEQGVIPKVVDFTEGILWLFSKPVLNFSLQRGVSDLKEQFSFTSIAKGALTSLFNGNRKNAFNALQNRITMAFIEKEMKRLRKIMLTSNLMFDVHIPFLDIIQEGNKHISYNAFSETPVTTGRYICSIKTGVYDALINLGCFNCQPAMNAHAIVRPLANKNDIPYAALDVEGPTISTNQRRLLETIAIQAKRNKSDA</sequence>
<evidence type="ECO:0000256" key="3">
    <source>
        <dbReference type="ARBA" id="ARBA00023004"/>
    </source>
</evidence>
<feature type="domain" description="ATPase BadF/BadG/BcrA/BcrD type" evidence="5">
    <location>
        <begin position="94"/>
        <end position="259"/>
    </location>
</feature>
<proteinExistence type="predicted"/>
<evidence type="ECO:0000256" key="4">
    <source>
        <dbReference type="ARBA" id="ARBA00023014"/>
    </source>
</evidence>
<name>A0A286TTH0_9BACT</name>
<dbReference type="InterPro" id="IPR008275">
    <property type="entry name" value="CoA_E_activase_dom"/>
</dbReference>
<accession>A0A286TTH0</accession>
<dbReference type="NCBIfam" id="TIGR00241">
    <property type="entry name" value="CoA_E_activ"/>
    <property type="match status" value="1"/>
</dbReference>
<evidence type="ECO:0000259" key="5">
    <source>
        <dbReference type="Pfam" id="PF01869"/>
    </source>
</evidence>
<dbReference type="Pfam" id="PF01869">
    <property type="entry name" value="BcrAD_BadFG"/>
    <property type="match status" value="2"/>
</dbReference>
<dbReference type="SUPFAM" id="SSF53067">
    <property type="entry name" value="Actin-like ATPase domain"/>
    <property type="match status" value="2"/>
</dbReference>
<comment type="caution">
    <text evidence="7">The sequence shown here is derived from an EMBL/GenBank/DDBJ whole genome shotgun (WGS) entry which is preliminary data.</text>
</comment>
<reference evidence="8" key="1">
    <citation type="journal article" date="2017" name="Environ. Microbiol. Rep.">
        <title>Genetic Diversity of Marine Anaerobic Ammonium-Oxidizing Bacteria as Revealed by Genomic and Proteomic Analyses of 'Candidatus Scalindua japonica'.</title>
        <authorList>
            <person name="Oshiki M."/>
            <person name="Mizuto K."/>
            <person name="Kimura Z."/>
            <person name="Kindaichi T."/>
            <person name="Satoh H."/>
            <person name="Okabe S."/>
        </authorList>
    </citation>
    <scope>NUCLEOTIDE SEQUENCE [LARGE SCALE GENOMIC DNA]</scope>
    <source>
        <strain evidence="8">husup-a2</strain>
    </source>
</reference>
<dbReference type="InterPro" id="IPR002731">
    <property type="entry name" value="ATPase_BadF"/>
</dbReference>
<dbReference type="PANTHER" id="PTHR32329:SF7">
    <property type="entry name" value="ACTIVATOR OF 2-HYDROXYACYL-COA-HYDRATASE"/>
    <property type="match status" value="1"/>
</dbReference>
<dbReference type="Pfam" id="PF09989">
    <property type="entry name" value="DUF2229"/>
    <property type="match status" value="1"/>
</dbReference>
<dbReference type="RefSeq" id="WP_133111560.1">
    <property type="nucleotide sequence ID" value="NZ_BAOS01000001.1"/>
</dbReference>
<dbReference type="InterPro" id="IPR043129">
    <property type="entry name" value="ATPase_NBD"/>
</dbReference>
<dbReference type="InterPro" id="IPR051805">
    <property type="entry name" value="Dehydratase_Activator_Redct"/>
</dbReference>
<dbReference type="CDD" id="cd24035">
    <property type="entry name" value="ASKHA_NBD_O66634-like_rpt2"/>
    <property type="match status" value="1"/>
</dbReference>
<evidence type="ECO:0000256" key="2">
    <source>
        <dbReference type="ARBA" id="ARBA00022723"/>
    </source>
</evidence>
<dbReference type="Gene3D" id="3.30.420.40">
    <property type="match status" value="4"/>
</dbReference>
<keyword evidence="2" id="KW-0479">Metal-binding</keyword>
<keyword evidence="3" id="KW-0408">Iron</keyword>
<dbReference type="InterPro" id="IPR018709">
    <property type="entry name" value="CoA_activase_DUF2229"/>
</dbReference>
<feature type="domain" description="DUF2229" evidence="6">
    <location>
        <begin position="669"/>
        <end position="876"/>
    </location>
</feature>
<organism evidence="7 8">
    <name type="scientific">Candidatus Scalindua japonica</name>
    <dbReference type="NCBI Taxonomy" id="1284222"/>
    <lineage>
        <taxon>Bacteria</taxon>
        <taxon>Pseudomonadati</taxon>
        <taxon>Planctomycetota</taxon>
        <taxon>Candidatus Brocadiia</taxon>
        <taxon>Candidatus Brocadiales</taxon>
        <taxon>Candidatus Scalinduaceae</taxon>
        <taxon>Candidatus Scalindua</taxon>
    </lineage>
</organism>
<dbReference type="GO" id="GO:0051536">
    <property type="term" value="F:iron-sulfur cluster binding"/>
    <property type="evidence" value="ECO:0007669"/>
    <property type="project" value="UniProtKB-KW"/>
</dbReference>
<evidence type="ECO:0000259" key="6">
    <source>
        <dbReference type="Pfam" id="PF09989"/>
    </source>
</evidence>
<feature type="domain" description="ATPase BadF/BadG/BcrA/BcrD type" evidence="5">
    <location>
        <begin position="316"/>
        <end position="570"/>
    </location>
</feature>